<name>Q3SGN1_THIDA</name>
<dbReference type="Proteomes" id="UP000008291">
    <property type="component" value="Chromosome"/>
</dbReference>
<dbReference type="HOGENOM" id="CLU_1864229_0_0_4"/>
<gene>
    <name evidence="2" type="ordered locus">Tbd_2263</name>
</gene>
<keyword evidence="3" id="KW-1185">Reference proteome</keyword>
<dbReference type="KEGG" id="tbd:Tbd_2263"/>
<protein>
    <submittedName>
        <fullName evidence="2">Uncharacterized protein</fullName>
    </submittedName>
</protein>
<sequence>MVSPQPVLIRRARSPSCTGRARASAVRNPRQETSPMKSSSSKSPGVQGEGDYASAKKYNEHARSFAQSGRTEQAAKDAAPRDPREAEEMRRAEAEGRAHAKGARTGDGRRVQGREDEKLQGEHPEGNNPVPRKIPGR</sequence>
<feature type="compositionally biased region" description="Low complexity" evidence="1">
    <location>
        <begin position="34"/>
        <end position="44"/>
    </location>
</feature>
<evidence type="ECO:0000313" key="3">
    <source>
        <dbReference type="Proteomes" id="UP000008291"/>
    </source>
</evidence>
<dbReference type="EMBL" id="CP000116">
    <property type="protein sequence ID" value="AAZ98216.1"/>
    <property type="molecule type" value="Genomic_DNA"/>
</dbReference>
<evidence type="ECO:0000313" key="2">
    <source>
        <dbReference type="EMBL" id="AAZ98216.1"/>
    </source>
</evidence>
<dbReference type="AlphaFoldDB" id="Q3SGN1"/>
<evidence type="ECO:0000256" key="1">
    <source>
        <dbReference type="SAM" id="MobiDB-lite"/>
    </source>
</evidence>
<feature type="region of interest" description="Disordered" evidence="1">
    <location>
        <begin position="1"/>
        <end position="137"/>
    </location>
</feature>
<accession>Q3SGN1</accession>
<feature type="compositionally biased region" description="Basic and acidic residues" evidence="1">
    <location>
        <begin position="73"/>
        <end position="125"/>
    </location>
</feature>
<reference evidence="2 3" key="1">
    <citation type="journal article" date="2006" name="J. Bacteriol.">
        <title>The genome sequence of the obligately chemolithoautotrophic, facultatively anaerobic bacterium Thiobacillus denitrificans.</title>
        <authorList>
            <person name="Beller H.R."/>
            <person name="Chain P.S."/>
            <person name="Letain T.E."/>
            <person name="Chakicherla A."/>
            <person name="Larimer F.W."/>
            <person name="Richardson P.M."/>
            <person name="Coleman M.A."/>
            <person name="Wood A.P."/>
            <person name="Kelly D.P."/>
        </authorList>
    </citation>
    <scope>NUCLEOTIDE SEQUENCE [LARGE SCALE GENOMIC DNA]</scope>
    <source>
        <strain evidence="2 3">ATCC 25259</strain>
    </source>
</reference>
<proteinExistence type="predicted"/>
<dbReference type="STRING" id="292415.Tbd_2263"/>
<organism evidence="2 3">
    <name type="scientific">Thiobacillus denitrificans (strain ATCC 25259 / T1)</name>
    <dbReference type="NCBI Taxonomy" id="292415"/>
    <lineage>
        <taxon>Bacteria</taxon>
        <taxon>Pseudomonadati</taxon>
        <taxon>Pseudomonadota</taxon>
        <taxon>Betaproteobacteria</taxon>
        <taxon>Nitrosomonadales</taxon>
        <taxon>Thiobacillaceae</taxon>
        <taxon>Thiobacillus</taxon>
    </lineage>
</organism>